<comment type="function">
    <text evidence="1 12">Produces ATP from ADP in the presence of a proton gradient across the membrane. The gamma chain is believed to be important in regulating ATPase activity and the flow of protons through the CF(0) complex.</text>
</comment>
<dbReference type="GO" id="GO:0005886">
    <property type="term" value="C:plasma membrane"/>
    <property type="evidence" value="ECO:0007669"/>
    <property type="project" value="UniProtKB-SubCell"/>
</dbReference>
<evidence type="ECO:0000256" key="3">
    <source>
        <dbReference type="ARBA" id="ARBA00007681"/>
    </source>
</evidence>
<evidence type="ECO:0000256" key="6">
    <source>
        <dbReference type="ARBA" id="ARBA00022519"/>
    </source>
</evidence>
<reference evidence="13 14" key="1">
    <citation type="submission" date="2018-06" db="EMBL/GenBank/DDBJ databases">
        <authorList>
            <consortium name="Pathogen Informatics"/>
            <person name="Doyle S."/>
        </authorList>
    </citation>
    <scope>NUCLEOTIDE SEQUENCE [LARGE SCALE GENOMIC DNA]</scope>
    <source>
        <strain evidence="13 14">NCTC12410</strain>
    </source>
</reference>
<dbReference type="HAMAP" id="MF_00815">
    <property type="entry name" value="ATP_synth_gamma_bact"/>
    <property type="match status" value="1"/>
</dbReference>
<dbReference type="NCBIfam" id="TIGR01146">
    <property type="entry name" value="ATPsyn_F1gamma"/>
    <property type="match status" value="1"/>
</dbReference>
<sequence length="304" mass="34224">MGNNLKEIKTKIDSVKNTQKTTRAMKLVSTSKLKKAEEMAKRSRVYANKLNEIFEDIVSKIQVRGLENINSSFFVDAKHREIKKVDIVFVTADKGLCGGFNVTTIKEVLRLIADLKSRGIKVRLRGIGKKGIAYFTFNEIEILDKIIGLSSSPDYEKSSDFIRKVAQDYLDGLTDEVILVHNGFRNKISQELKIKSILPLGFDLNESSSAAQQHTTYNSVNIEPDEEEDVVLDQLAQRYIEYNMYYALIDSLAAEHSARMQAMDAATKNAGELVRDLTISYNKARQESITTELVEINAGVEAMK</sequence>
<dbReference type="Proteomes" id="UP000254841">
    <property type="component" value="Unassembled WGS sequence"/>
</dbReference>
<dbReference type="PANTHER" id="PTHR11693:SF22">
    <property type="entry name" value="ATP SYNTHASE SUBUNIT GAMMA, MITOCHONDRIAL"/>
    <property type="match status" value="1"/>
</dbReference>
<keyword evidence="10 12" id="KW-0139">CF(1)</keyword>
<dbReference type="GO" id="GO:0046933">
    <property type="term" value="F:proton-transporting ATP synthase activity, rotational mechanism"/>
    <property type="evidence" value="ECO:0007669"/>
    <property type="project" value="UniProtKB-UniRule"/>
</dbReference>
<keyword evidence="6" id="KW-0997">Cell inner membrane</keyword>
<keyword evidence="7 12" id="KW-0375">Hydrogen ion transport</keyword>
<dbReference type="RefSeq" id="WP_115011501.1">
    <property type="nucleotide sequence ID" value="NZ_UGHV01000001.1"/>
</dbReference>
<evidence type="ECO:0000256" key="11">
    <source>
        <dbReference type="ARBA" id="ARBA00023310"/>
    </source>
</evidence>
<dbReference type="FunFam" id="3.40.1380.10:FF:000006">
    <property type="entry name" value="ATP synthase gamma chain"/>
    <property type="match status" value="1"/>
</dbReference>
<evidence type="ECO:0000256" key="8">
    <source>
        <dbReference type="ARBA" id="ARBA00023065"/>
    </source>
</evidence>
<evidence type="ECO:0000256" key="7">
    <source>
        <dbReference type="ARBA" id="ARBA00022781"/>
    </source>
</evidence>
<evidence type="ECO:0000256" key="2">
    <source>
        <dbReference type="ARBA" id="ARBA00004170"/>
    </source>
</evidence>
<keyword evidence="8 12" id="KW-0406">Ion transport</keyword>
<proteinExistence type="inferred from homology"/>
<comment type="similarity">
    <text evidence="3 12">Belongs to the ATPase gamma chain family.</text>
</comment>
<dbReference type="FunFam" id="1.10.287.80:FF:000007">
    <property type="entry name" value="ATP synthase gamma chain"/>
    <property type="match status" value="1"/>
</dbReference>
<organism evidence="13 14">
    <name type="scientific">Helicobacter canis</name>
    <dbReference type="NCBI Taxonomy" id="29419"/>
    <lineage>
        <taxon>Bacteria</taxon>
        <taxon>Pseudomonadati</taxon>
        <taxon>Campylobacterota</taxon>
        <taxon>Epsilonproteobacteria</taxon>
        <taxon>Campylobacterales</taxon>
        <taxon>Helicobacteraceae</taxon>
        <taxon>Helicobacter</taxon>
    </lineage>
</organism>
<keyword evidence="11 12" id="KW-0066">ATP synthesis</keyword>
<evidence type="ECO:0000256" key="4">
    <source>
        <dbReference type="ARBA" id="ARBA00022448"/>
    </source>
</evidence>
<dbReference type="PANTHER" id="PTHR11693">
    <property type="entry name" value="ATP SYNTHASE GAMMA CHAIN"/>
    <property type="match status" value="1"/>
</dbReference>
<evidence type="ECO:0000256" key="12">
    <source>
        <dbReference type="HAMAP-Rule" id="MF_00815"/>
    </source>
</evidence>
<evidence type="ECO:0000256" key="9">
    <source>
        <dbReference type="ARBA" id="ARBA00023136"/>
    </source>
</evidence>
<evidence type="ECO:0000313" key="14">
    <source>
        <dbReference type="Proteomes" id="UP000254841"/>
    </source>
</evidence>
<dbReference type="OrthoDB" id="9812769at2"/>
<keyword evidence="4 12" id="KW-0813">Transport</keyword>
<dbReference type="InterPro" id="IPR000131">
    <property type="entry name" value="ATP_synth_F1_gsu"/>
</dbReference>
<evidence type="ECO:0000256" key="10">
    <source>
        <dbReference type="ARBA" id="ARBA00023196"/>
    </source>
</evidence>
<dbReference type="AlphaFoldDB" id="A0A377J455"/>
<comment type="subcellular location">
    <subcellularLocation>
        <location evidence="12">Cell membrane</location>
        <topology evidence="12">Peripheral membrane protein</topology>
    </subcellularLocation>
    <subcellularLocation>
        <location evidence="2">Membrane</location>
        <topology evidence="2">Peripheral membrane protein</topology>
    </subcellularLocation>
</comment>
<keyword evidence="9 12" id="KW-0472">Membrane</keyword>
<dbReference type="PRINTS" id="PR00126">
    <property type="entry name" value="ATPASEGAMMA"/>
</dbReference>
<dbReference type="GO" id="GO:0005524">
    <property type="term" value="F:ATP binding"/>
    <property type="evidence" value="ECO:0007669"/>
    <property type="project" value="UniProtKB-UniRule"/>
</dbReference>
<dbReference type="GO" id="GO:0042777">
    <property type="term" value="P:proton motive force-driven plasma membrane ATP synthesis"/>
    <property type="evidence" value="ECO:0007669"/>
    <property type="project" value="UniProtKB-UniRule"/>
</dbReference>
<keyword evidence="5 12" id="KW-1003">Cell membrane</keyword>
<gene>
    <name evidence="12 13" type="primary">atpG</name>
    <name evidence="13" type="ORF">NCTC12410_01076</name>
</gene>
<evidence type="ECO:0000313" key="13">
    <source>
        <dbReference type="EMBL" id="STO97251.1"/>
    </source>
</evidence>
<dbReference type="GO" id="GO:0045259">
    <property type="term" value="C:proton-transporting ATP synthase complex"/>
    <property type="evidence" value="ECO:0007669"/>
    <property type="project" value="UniProtKB-KW"/>
</dbReference>
<dbReference type="Pfam" id="PF00231">
    <property type="entry name" value="ATP-synt"/>
    <property type="match status" value="1"/>
</dbReference>
<dbReference type="CDD" id="cd12151">
    <property type="entry name" value="F1-ATPase_gamma"/>
    <property type="match status" value="1"/>
</dbReference>
<comment type="subunit">
    <text evidence="12">F-type ATPases have 2 components, CF(1) - the catalytic core - and CF(0) - the membrane proton channel. CF(1) has five subunits: alpha(3), beta(3), gamma(1), delta(1), epsilon(1). CF(0) has three main subunits: a, b and c.</text>
</comment>
<evidence type="ECO:0000256" key="1">
    <source>
        <dbReference type="ARBA" id="ARBA00003456"/>
    </source>
</evidence>
<accession>A0A377J455</accession>
<evidence type="ECO:0000256" key="5">
    <source>
        <dbReference type="ARBA" id="ARBA00022475"/>
    </source>
</evidence>
<protein>
    <recommendedName>
        <fullName evidence="12">ATP synthase gamma chain</fullName>
    </recommendedName>
    <alternativeName>
        <fullName evidence="12">ATP synthase F1 sector gamma subunit</fullName>
    </alternativeName>
    <alternativeName>
        <fullName evidence="12">F-ATPase gamma subunit</fullName>
    </alternativeName>
</protein>
<dbReference type="EMBL" id="UGHV01000001">
    <property type="protein sequence ID" value="STO97251.1"/>
    <property type="molecule type" value="Genomic_DNA"/>
</dbReference>
<dbReference type="Gene3D" id="1.10.287.80">
    <property type="entry name" value="ATP synthase, gamma subunit, helix hairpin domain"/>
    <property type="match status" value="2"/>
</dbReference>
<name>A0A377J455_9HELI</name>
<dbReference type="SUPFAM" id="SSF52943">
    <property type="entry name" value="ATP synthase (F1-ATPase), gamma subunit"/>
    <property type="match status" value="1"/>
</dbReference>
<dbReference type="Gene3D" id="3.40.1380.10">
    <property type="match status" value="1"/>
</dbReference>
<dbReference type="InterPro" id="IPR035968">
    <property type="entry name" value="ATP_synth_F1_ATPase_gsu"/>
</dbReference>